<dbReference type="EMBL" id="BTRK01000002">
    <property type="protein sequence ID" value="GMR39672.1"/>
    <property type="molecule type" value="Genomic_DNA"/>
</dbReference>
<dbReference type="Proteomes" id="UP001328107">
    <property type="component" value="Unassembled WGS sequence"/>
</dbReference>
<feature type="compositionally biased region" description="Basic and acidic residues" evidence="1">
    <location>
        <begin position="400"/>
        <end position="415"/>
    </location>
</feature>
<name>A0AAN4ZK81_9BILA</name>
<gene>
    <name evidence="2" type="ORF">PMAYCL1PPCAC_09867</name>
</gene>
<dbReference type="PANTHER" id="PTHR22746:SF10">
    <property type="entry name" value="GUANINE NUCLEOTIDE EXCHANGE FACTOR SUBUNIT RIC1"/>
    <property type="match status" value="1"/>
</dbReference>
<dbReference type="InterPro" id="IPR040096">
    <property type="entry name" value="Ric1"/>
</dbReference>
<feature type="region of interest" description="Disordered" evidence="1">
    <location>
        <begin position="387"/>
        <end position="415"/>
    </location>
</feature>
<feature type="compositionally biased region" description="Low complexity" evidence="1">
    <location>
        <begin position="114"/>
        <end position="135"/>
    </location>
</feature>
<evidence type="ECO:0000256" key="1">
    <source>
        <dbReference type="SAM" id="MobiDB-lite"/>
    </source>
</evidence>
<proteinExistence type="predicted"/>
<comment type="caution">
    <text evidence="2">The sequence shown here is derived from an EMBL/GenBank/DDBJ whole genome shotgun (WGS) entry which is preliminary data.</text>
</comment>
<feature type="non-terminal residue" evidence="2">
    <location>
        <position position="1"/>
    </location>
</feature>
<dbReference type="GO" id="GO:0005829">
    <property type="term" value="C:cytosol"/>
    <property type="evidence" value="ECO:0007669"/>
    <property type="project" value="TreeGrafter"/>
</dbReference>
<evidence type="ECO:0000313" key="2">
    <source>
        <dbReference type="EMBL" id="GMR39672.1"/>
    </source>
</evidence>
<dbReference type="GO" id="GO:0034066">
    <property type="term" value="C:Ric1-Rgp1 guanyl-nucleotide exchange factor complex"/>
    <property type="evidence" value="ECO:0007669"/>
    <property type="project" value="InterPro"/>
</dbReference>
<reference evidence="3" key="1">
    <citation type="submission" date="2022-10" db="EMBL/GenBank/DDBJ databases">
        <title>Genome assembly of Pristionchus species.</title>
        <authorList>
            <person name="Yoshida K."/>
            <person name="Sommer R.J."/>
        </authorList>
    </citation>
    <scope>NUCLEOTIDE SEQUENCE [LARGE SCALE GENOMIC DNA]</scope>
    <source>
        <strain evidence="3">RS5460</strain>
    </source>
</reference>
<feature type="region of interest" description="Disordered" evidence="1">
    <location>
        <begin position="114"/>
        <end position="137"/>
    </location>
</feature>
<dbReference type="GO" id="GO:0006886">
    <property type="term" value="P:intracellular protein transport"/>
    <property type="evidence" value="ECO:0007669"/>
    <property type="project" value="InterPro"/>
</dbReference>
<organism evidence="2 3">
    <name type="scientific">Pristionchus mayeri</name>
    <dbReference type="NCBI Taxonomy" id="1317129"/>
    <lineage>
        <taxon>Eukaryota</taxon>
        <taxon>Metazoa</taxon>
        <taxon>Ecdysozoa</taxon>
        <taxon>Nematoda</taxon>
        <taxon>Chromadorea</taxon>
        <taxon>Rhabditida</taxon>
        <taxon>Rhabditina</taxon>
        <taxon>Diplogasteromorpha</taxon>
        <taxon>Diplogasteroidea</taxon>
        <taxon>Neodiplogasteridae</taxon>
        <taxon>Pristionchus</taxon>
    </lineage>
</organism>
<protein>
    <submittedName>
        <fullName evidence="2">Uncharacterized protein</fullName>
    </submittedName>
</protein>
<keyword evidence="3" id="KW-1185">Reference proteome</keyword>
<dbReference type="AlphaFoldDB" id="A0AAN4ZK81"/>
<sequence length="436" mass="46331">RMNRLLHDHARGLLEEYCVRDLGCLCSHLEMDTPTLLASIAATSLCPPGSANQSEQITTTVPHLSSPLRIADFTVALQRVHSQFEWPYPVPSSRVVEQLAKRFAGIKSSASSACLSDTSSDMIPPLTSSSSTNKKSFTDENSFVITPINEVPTDVENASTNGEVLAIMEQITGPQTGYYNGARDYRSGSPSVSSVKTSGGMTMDDASSMNGGMPGGLQMEPLLGPNEAVKGNEIREAQLRYMIGAFAEIAAMDWVFILSVVLRDAAIARSSLSVAAGRRAGAASMQRLRVGCRQLVDWASLNCIGYVHILHVFDGHLSILCEALGAVEHPSAPQAVPSAVTKPMDQSKPALPAESAAAAQLARSRALRDAFGCPGAAVRLRDAAPSTRALPHGLPRARSRSVDRGAERAKERSIRVSGEDAVSTVAVEEGADCSLM</sequence>
<dbReference type="PANTHER" id="PTHR22746">
    <property type="entry name" value="RAB6A-GEF COMPLEX PARTNER PROTEIN 1"/>
    <property type="match status" value="1"/>
</dbReference>
<accession>A0AAN4ZK81</accession>
<evidence type="ECO:0000313" key="3">
    <source>
        <dbReference type="Proteomes" id="UP001328107"/>
    </source>
</evidence>
<dbReference type="GO" id="GO:0042147">
    <property type="term" value="P:retrograde transport, endosome to Golgi"/>
    <property type="evidence" value="ECO:0007669"/>
    <property type="project" value="TreeGrafter"/>
</dbReference>
<dbReference type="GO" id="GO:0000139">
    <property type="term" value="C:Golgi membrane"/>
    <property type="evidence" value="ECO:0007669"/>
    <property type="project" value="TreeGrafter"/>
</dbReference>